<dbReference type="EMBL" id="CP092873">
    <property type="protein sequence ID" value="UYV74526.1"/>
    <property type="molecule type" value="Genomic_DNA"/>
</dbReference>
<name>A0ABY6L074_9ARAC</name>
<sequence>MCRCNKFKLALRHLNLPLQNKEITNYKLSLPTMAWYYMCRHVVYLQYKLLQPSTHYKLYYMCRHVVYLQYKLLQPSTHYELYYMCRHVVYLQYKLLQPSTHYELAQTLPGKLAFSIILPEGLAVER</sequence>
<accession>A0ABY6L074</accession>
<gene>
    <name evidence="1" type="ORF">LAZ67_11003813</name>
</gene>
<organism evidence="1 2">
    <name type="scientific">Cordylochernes scorpioides</name>
    <dbReference type="NCBI Taxonomy" id="51811"/>
    <lineage>
        <taxon>Eukaryota</taxon>
        <taxon>Metazoa</taxon>
        <taxon>Ecdysozoa</taxon>
        <taxon>Arthropoda</taxon>
        <taxon>Chelicerata</taxon>
        <taxon>Arachnida</taxon>
        <taxon>Pseudoscorpiones</taxon>
        <taxon>Cheliferoidea</taxon>
        <taxon>Chernetidae</taxon>
        <taxon>Cordylochernes</taxon>
    </lineage>
</organism>
<protein>
    <submittedName>
        <fullName evidence="1">Uncharacterized protein</fullName>
    </submittedName>
</protein>
<keyword evidence="2" id="KW-1185">Reference proteome</keyword>
<dbReference type="Proteomes" id="UP001235939">
    <property type="component" value="Chromosome 11"/>
</dbReference>
<evidence type="ECO:0000313" key="1">
    <source>
        <dbReference type="EMBL" id="UYV74526.1"/>
    </source>
</evidence>
<evidence type="ECO:0000313" key="2">
    <source>
        <dbReference type="Proteomes" id="UP001235939"/>
    </source>
</evidence>
<proteinExistence type="predicted"/>
<reference evidence="1 2" key="1">
    <citation type="submission" date="2022-01" db="EMBL/GenBank/DDBJ databases">
        <title>A chromosomal length assembly of Cordylochernes scorpioides.</title>
        <authorList>
            <person name="Zeh D."/>
            <person name="Zeh J."/>
        </authorList>
    </citation>
    <scope>NUCLEOTIDE SEQUENCE [LARGE SCALE GENOMIC DNA]</scope>
    <source>
        <strain evidence="1">IN4F17</strain>
        <tissue evidence="1">Whole Body</tissue>
    </source>
</reference>